<dbReference type="Pfam" id="PF03822">
    <property type="entry name" value="NAF"/>
    <property type="match status" value="1"/>
</dbReference>
<organism evidence="15">
    <name type="scientific">Oryza sativa subsp. japonica</name>
    <name type="common">Rice</name>
    <dbReference type="NCBI Taxonomy" id="39947"/>
    <lineage>
        <taxon>Eukaryota</taxon>
        <taxon>Viridiplantae</taxon>
        <taxon>Streptophyta</taxon>
        <taxon>Embryophyta</taxon>
        <taxon>Tracheophyta</taxon>
        <taxon>Spermatophyta</taxon>
        <taxon>Magnoliopsida</taxon>
        <taxon>Liliopsida</taxon>
        <taxon>Poales</taxon>
        <taxon>Poaceae</taxon>
        <taxon>BOP clade</taxon>
        <taxon>Oryzoideae</taxon>
        <taxon>Oryzeae</taxon>
        <taxon>Oryzinae</taxon>
        <taxon>Oryza</taxon>
        <taxon>Oryza sativa</taxon>
    </lineage>
</organism>
<feature type="domain" description="Protein kinase" evidence="13">
    <location>
        <begin position="14"/>
        <end position="269"/>
    </location>
</feature>
<dbReference type="GO" id="GO:0106310">
    <property type="term" value="F:protein serine kinase activity"/>
    <property type="evidence" value="ECO:0007669"/>
    <property type="project" value="RHEA"/>
</dbReference>
<evidence type="ECO:0000313" key="15">
    <source>
        <dbReference type="EMBL" id="AFQ00706.1"/>
    </source>
</evidence>
<keyword evidence="9" id="KW-0464">Manganese</keyword>
<evidence type="ECO:0000256" key="8">
    <source>
        <dbReference type="ARBA" id="ARBA00022840"/>
    </source>
</evidence>
<dbReference type="GO" id="GO:0005524">
    <property type="term" value="F:ATP binding"/>
    <property type="evidence" value="ECO:0007669"/>
    <property type="project" value="UniProtKB-UniRule"/>
</dbReference>
<evidence type="ECO:0000256" key="9">
    <source>
        <dbReference type="ARBA" id="ARBA00023211"/>
    </source>
</evidence>
<dbReference type="SUPFAM" id="SSF56112">
    <property type="entry name" value="Protein kinase-like (PK-like)"/>
    <property type="match status" value="1"/>
</dbReference>
<dbReference type="InterPro" id="IPR018451">
    <property type="entry name" value="NAF/FISL_domain"/>
</dbReference>
<dbReference type="SMART" id="SM00220">
    <property type="entry name" value="S_TKc"/>
    <property type="match status" value="1"/>
</dbReference>
<dbReference type="InterPro" id="IPR008271">
    <property type="entry name" value="Ser/Thr_kinase_AS"/>
</dbReference>
<dbReference type="Gene3D" id="3.30.200.20">
    <property type="entry name" value="Phosphorylase Kinase, domain 1"/>
    <property type="match status" value="1"/>
</dbReference>
<keyword evidence="4" id="KW-0723">Serine/threonine-protein kinase</keyword>
<dbReference type="PROSITE" id="PS00108">
    <property type="entry name" value="PROTEIN_KINASE_ST"/>
    <property type="match status" value="1"/>
</dbReference>
<gene>
    <name evidence="15" type="primary">CIPK3</name>
</gene>
<dbReference type="InterPro" id="IPR004041">
    <property type="entry name" value="NAF_dom"/>
</dbReference>
<dbReference type="CDD" id="cd12195">
    <property type="entry name" value="CIPK_C"/>
    <property type="match status" value="1"/>
</dbReference>
<feature type="binding site" evidence="12">
    <location>
        <position position="43"/>
    </location>
    <ligand>
        <name>ATP</name>
        <dbReference type="ChEBI" id="CHEBI:30616"/>
    </ligand>
</feature>
<feature type="domain" description="NAF" evidence="14">
    <location>
        <begin position="307"/>
        <end position="331"/>
    </location>
</feature>
<comment type="cofactor">
    <cofactor evidence="1">
        <name>Mn(2+)</name>
        <dbReference type="ChEBI" id="CHEBI:29035"/>
    </cofactor>
</comment>
<evidence type="ECO:0000256" key="7">
    <source>
        <dbReference type="ARBA" id="ARBA00022777"/>
    </source>
</evidence>
<evidence type="ECO:0000259" key="14">
    <source>
        <dbReference type="PROSITE" id="PS50816"/>
    </source>
</evidence>
<keyword evidence="7 15" id="KW-0418">Kinase</keyword>
<dbReference type="CDD" id="cd14663">
    <property type="entry name" value="STKc_SnRK3"/>
    <property type="match status" value="1"/>
</dbReference>
<keyword evidence="6 12" id="KW-0547">Nucleotide-binding</keyword>
<dbReference type="FunFam" id="3.30.200.20:FF:000096">
    <property type="entry name" value="Non-specific serine/threonine protein kinase"/>
    <property type="match status" value="1"/>
</dbReference>
<accession>U5HTK2</accession>
<dbReference type="InterPro" id="IPR011009">
    <property type="entry name" value="Kinase-like_dom_sf"/>
</dbReference>
<dbReference type="Pfam" id="PF00069">
    <property type="entry name" value="Pkinase"/>
    <property type="match status" value="1"/>
</dbReference>
<protein>
    <recommendedName>
        <fullName evidence="3">non-specific serine/threonine protein kinase</fullName>
        <ecNumber evidence="3">2.7.11.1</ecNumber>
    </recommendedName>
</protein>
<name>U5HTK2_ORYSJ</name>
<evidence type="ECO:0000256" key="11">
    <source>
        <dbReference type="ARBA" id="ARBA00048679"/>
    </source>
</evidence>
<comment type="catalytic activity">
    <reaction evidence="10">
        <text>L-threonyl-[protein] + ATP = O-phospho-L-threonyl-[protein] + ADP + H(+)</text>
        <dbReference type="Rhea" id="RHEA:46608"/>
        <dbReference type="Rhea" id="RHEA-COMP:11060"/>
        <dbReference type="Rhea" id="RHEA-COMP:11605"/>
        <dbReference type="ChEBI" id="CHEBI:15378"/>
        <dbReference type="ChEBI" id="CHEBI:30013"/>
        <dbReference type="ChEBI" id="CHEBI:30616"/>
        <dbReference type="ChEBI" id="CHEBI:61977"/>
        <dbReference type="ChEBI" id="CHEBI:456216"/>
        <dbReference type="EC" id="2.7.11.1"/>
    </reaction>
</comment>
<evidence type="ECO:0000256" key="1">
    <source>
        <dbReference type="ARBA" id="ARBA00001936"/>
    </source>
</evidence>
<dbReference type="PROSITE" id="PS50011">
    <property type="entry name" value="PROTEIN_KINASE_DOM"/>
    <property type="match status" value="1"/>
</dbReference>
<dbReference type="InterPro" id="IPR017441">
    <property type="entry name" value="Protein_kinase_ATP_BS"/>
</dbReference>
<evidence type="ECO:0000256" key="12">
    <source>
        <dbReference type="PROSITE-ProRule" id="PRU10141"/>
    </source>
</evidence>
<evidence type="ECO:0000256" key="2">
    <source>
        <dbReference type="ARBA" id="ARBA00006234"/>
    </source>
</evidence>
<comment type="catalytic activity">
    <reaction evidence="11">
        <text>L-seryl-[protein] + ATP = O-phospho-L-seryl-[protein] + ADP + H(+)</text>
        <dbReference type="Rhea" id="RHEA:17989"/>
        <dbReference type="Rhea" id="RHEA-COMP:9863"/>
        <dbReference type="Rhea" id="RHEA-COMP:11604"/>
        <dbReference type="ChEBI" id="CHEBI:15378"/>
        <dbReference type="ChEBI" id="CHEBI:29999"/>
        <dbReference type="ChEBI" id="CHEBI:30616"/>
        <dbReference type="ChEBI" id="CHEBI:83421"/>
        <dbReference type="ChEBI" id="CHEBI:456216"/>
        <dbReference type="EC" id="2.7.11.1"/>
    </reaction>
</comment>
<reference evidence="15" key="1">
    <citation type="submission" date="2011-09" db="EMBL/GenBank/DDBJ databases">
        <title>Isolation and characterization of brCIPK3 from chinese cabbage (Brassica rapa).</title>
        <authorList>
            <person name="Abdula S.E."/>
            <person name="Lee H.J."/>
            <person name="Jee M.G."/>
            <person name="Sun M.M."/>
            <person name="Cho Y.G."/>
        </authorList>
    </citation>
    <scope>NUCLEOTIDE SEQUENCE</scope>
</reference>
<comment type="similarity">
    <text evidence="2">Belongs to the protein kinase superfamily. CAMK Ser/Thr protein kinase family. SNF1 subfamily.</text>
</comment>
<dbReference type="AlphaFoldDB" id="U5HTK2"/>
<keyword evidence="5" id="KW-0808">Transferase</keyword>
<evidence type="ECO:0000256" key="5">
    <source>
        <dbReference type="ARBA" id="ARBA00022679"/>
    </source>
</evidence>
<keyword evidence="8 12" id="KW-0067">ATP-binding</keyword>
<evidence type="ECO:0000256" key="10">
    <source>
        <dbReference type="ARBA" id="ARBA00047899"/>
    </source>
</evidence>
<dbReference type="EMBL" id="JN700993">
    <property type="protein sequence ID" value="AFQ00706.1"/>
    <property type="molecule type" value="Genomic_DNA"/>
</dbReference>
<dbReference type="GO" id="GO:0004674">
    <property type="term" value="F:protein serine/threonine kinase activity"/>
    <property type="evidence" value="ECO:0007669"/>
    <property type="project" value="UniProtKB-KW"/>
</dbReference>
<proteinExistence type="inferred from homology"/>
<dbReference type="PROSITE" id="PS50816">
    <property type="entry name" value="NAF"/>
    <property type="match status" value="1"/>
</dbReference>
<evidence type="ECO:0000259" key="13">
    <source>
        <dbReference type="PROSITE" id="PS50011"/>
    </source>
</evidence>
<dbReference type="FunFam" id="3.30.310.80:FF:000002">
    <property type="entry name" value="Non-specific serine/threonine protein kinase"/>
    <property type="match status" value="1"/>
</dbReference>
<dbReference type="Gene3D" id="3.30.310.80">
    <property type="entry name" value="Kinase associated domain 1, KA1"/>
    <property type="match status" value="2"/>
</dbReference>
<evidence type="ECO:0000256" key="4">
    <source>
        <dbReference type="ARBA" id="ARBA00022527"/>
    </source>
</evidence>
<evidence type="ECO:0000256" key="3">
    <source>
        <dbReference type="ARBA" id="ARBA00012513"/>
    </source>
</evidence>
<dbReference type="FunFam" id="1.10.510.10:FF:000279">
    <property type="entry name" value="Non-specific serine/threonine protein kinase"/>
    <property type="match status" value="1"/>
</dbReference>
<dbReference type="PANTHER" id="PTHR43895">
    <property type="entry name" value="CALCIUM/CALMODULIN-DEPENDENT PROTEIN KINASE KINASE-RELATED"/>
    <property type="match status" value="1"/>
</dbReference>
<dbReference type="Gene3D" id="1.10.510.10">
    <property type="entry name" value="Transferase(Phosphotransferase) domain 1"/>
    <property type="match status" value="1"/>
</dbReference>
<dbReference type="PANTHER" id="PTHR43895:SF104">
    <property type="entry name" value="CBL-INTERACTING SERINE_THREONINE-PROTEIN KINASE 3"/>
    <property type="match status" value="1"/>
</dbReference>
<dbReference type="PROSITE" id="PS00107">
    <property type="entry name" value="PROTEIN_KINASE_ATP"/>
    <property type="match status" value="1"/>
</dbReference>
<dbReference type="InterPro" id="IPR000719">
    <property type="entry name" value="Prot_kinase_dom"/>
</dbReference>
<dbReference type="GO" id="GO:0007165">
    <property type="term" value="P:signal transduction"/>
    <property type="evidence" value="ECO:0007669"/>
    <property type="project" value="InterPro"/>
</dbReference>
<evidence type="ECO:0000256" key="6">
    <source>
        <dbReference type="ARBA" id="ARBA00022741"/>
    </source>
</evidence>
<sequence>MNRRQQVKRRVGKYEVGRTIGEGTFAKVKFARNSETGEPVALKILDKEKVLKHKMSEQIRREIATMKLIKHPNVVQLYEVMASKTKIFIILEYVTGGELFDKIVNDGRMKEDEARRYFQQLVHAVDYCHSRGVYHRDLKPENLLLDAYGNLKISDFGLSALSQQVRDDGLLHTSCGTPNYVAPEVLNDGGYDGATADMWSCGVILYVLLAGYLPFDDSNLMNLYKKISSGEFNCPPWLSLGAMKLITRILDPNPMTRVTPQEVFEDEWFKKDYKPPVFEEKDDSNMDDVDAVFKDSEEHHVTEKKEEQPAAINAFEIISMSRGLNLENLFDPEQEFKRETRITLRGGANEIIDKIEEAAKPLGFDVQKKNYKMRLENVKAGRKGNLNVATEIFQVAPSLHMVQVSKSKGDTLEFHKFYKKLSNSLENVVWTNNEVKKAKVKGGGKGNFKGATEIFQVAPSFHMVQVLKSKGGPFEFPQFFKKLFNFLGKVVWANNEMKKTGK</sequence>
<dbReference type="EC" id="2.7.11.1" evidence="3"/>